<sequence>MGSPVSTAVAAGASASANRSPAAFDDMTDATSQIAGNSNSYTTNGQSCGMEMIAAGLNMYGDKPDAARTGGSVRPPHDEEKANLYIINAASKERFSHMTCENGGSIAEALLRMPEIRSTLAGFRCDHVAVFAIVFLSGSRSNLQYTKVL</sequence>
<name>A0ABR1RH65_9PEZI</name>
<comment type="caution">
    <text evidence="1">The sequence shown here is derived from an EMBL/GenBank/DDBJ whole genome shotgun (WGS) entry which is preliminary data.</text>
</comment>
<proteinExistence type="predicted"/>
<organism evidence="1 2">
    <name type="scientific">Apiospora marii</name>
    <dbReference type="NCBI Taxonomy" id="335849"/>
    <lineage>
        <taxon>Eukaryota</taxon>
        <taxon>Fungi</taxon>
        <taxon>Dikarya</taxon>
        <taxon>Ascomycota</taxon>
        <taxon>Pezizomycotina</taxon>
        <taxon>Sordariomycetes</taxon>
        <taxon>Xylariomycetidae</taxon>
        <taxon>Amphisphaeriales</taxon>
        <taxon>Apiosporaceae</taxon>
        <taxon>Apiospora</taxon>
    </lineage>
</organism>
<accession>A0ABR1RH65</accession>
<gene>
    <name evidence="1" type="ORF">PG991_011762</name>
</gene>
<evidence type="ECO:0000313" key="1">
    <source>
        <dbReference type="EMBL" id="KAK8009211.1"/>
    </source>
</evidence>
<protein>
    <submittedName>
        <fullName evidence="1">Uncharacterized protein</fullName>
    </submittedName>
</protein>
<evidence type="ECO:0000313" key="2">
    <source>
        <dbReference type="Proteomes" id="UP001396898"/>
    </source>
</evidence>
<keyword evidence="2" id="KW-1185">Reference proteome</keyword>
<dbReference type="EMBL" id="JAQQWI010000016">
    <property type="protein sequence ID" value="KAK8009211.1"/>
    <property type="molecule type" value="Genomic_DNA"/>
</dbReference>
<dbReference type="Proteomes" id="UP001396898">
    <property type="component" value="Unassembled WGS sequence"/>
</dbReference>
<reference evidence="1 2" key="1">
    <citation type="submission" date="2023-01" db="EMBL/GenBank/DDBJ databases">
        <title>Analysis of 21 Apiospora genomes using comparative genomics revels a genus with tremendous synthesis potential of carbohydrate active enzymes and secondary metabolites.</title>
        <authorList>
            <person name="Sorensen T."/>
        </authorList>
    </citation>
    <scope>NUCLEOTIDE SEQUENCE [LARGE SCALE GENOMIC DNA]</scope>
    <source>
        <strain evidence="1 2">CBS 20057</strain>
    </source>
</reference>